<gene>
    <name evidence="2" type="ordered locus">Desor_0505</name>
</gene>
<dbReference type="SFLD" id="SFLDS00003">
    <property type="entry name" value="Haloacid_Dehalogenase"/>
    <property type="match status" value="1"/>
</dbReference>
<organism evidence="2 3">
    <name type="scientific">Desulfosporosinus orientis (strain ATCC 19365 / DSM 765 / NCIMB 8382 / VKM B-1628 / Singapore I)</name>
    <name type="common">Desulfotomaculum orientis</name>
    <dbReference type="NCBI Taxonomy" id="768706"/>
    <lineage>
        <taxon>Bacteria</taxon>
        <taxon>Bacillati</taxon>
        <taxon>Bacillota</taxon>
        <taxon>Clostridia</taxon>
        <taxon>Eubacteriales</taxon>
        <taxon>Desulfitobacteriaceae</taxon>
        <taxon>Desulfosporosinus</taxon>
    </lineage>
</organism>
<dbReference type="InterPro" id="IPR006439">
    <property type="entry name" value="HAD-SF_hydro_IA"/>
</dbReference>
<evidence type="ECO:0000313" key="2">
    <source>
        <dbReference type="EMBL" id="AET66207.1"/>
    </source>
</evidence>
<proteinExistence type="predicted"/>
<sequence>MRAVGFDLGETLIGYKGIPLSWKPLYRQALLGVAEVCECKVTEDMISRADFLLSKYNTRLNPRIEEVSADVILGEILLDWGLPKLHYCEVAQEAFFSYFQRESFVHEDAVPILKYLKGKGVKIGVFTDVPYGMSKDFASRDIYSFTQFVDVLLTSVEVGYRKPDARGFIELANKLEVNPFEMVFVGNEPKDIIGANEAGAIAVLIDREGHNQYFGEKVKITSLLDLRSFV</sequence>
<evidence type="ECO:0000256" key="1">
    <source>
        <dbReference type="ARBA" id="ARBA00022801"/>
    </source>
</evidence>
<dbReference type="Gene3D" id="3.40.50.1000">
    <property type="entry name" value="HAD superfamily/HAD-like"/>
    <property type="match status" value="1"/>
</dbReference>
<evidence type="ECO:0000313" key="3">
    <source>
        <dbReference type="Proteomes" id="UP000006346"/>
    </source>
</evidence>
<dbReference type="OrthoDB" id="9131041at2"/>
<dbReference type="PANTHER" id="PTHR43316">
    <property type="entry name" value="HYDROLASE, HALOACID DELAHOGENASE-RELATED"/>
    <property type="match status" value="1"/>
</dbReference>
<dbReference type="SFLD" id="SFLDG01129">
    <property type="entry name" value="C1.5:_HAD__Beta-PGM__Phosphata"/>
    <property type="match status" value="1"/>
</dbReference>
<dbReference type="InterPro" id="IPR023214">
    <property type="entry name" value="HAD_sf"/>
</dbReference>
<dbReference type="Gene3D" id="1.10.150.240">
    <property type="entry name" value="Putative phosphatase, domain 2"/>
    <property type="match status" value="1"/>
</dbReference>
<dbReference type="AlphaFoldDB" id="G7WA69"/>
<dbReference type="InterPro" id="IPR051540">
    <property type="entry name" value="S-2-haloacid_dehalogenase"/>
</dbReference>
<dbReference type="SUPFAM" id="SSF56784">
    <property type="entry name" value="HAD-like"/>
    <property type="match status" value="1"/>
</dbReference>
<dbReference type="Proteomes" id="UP000006346">
    <property type="component" value="Chromosome"/>
</dbReference>
<dbReference type="GO" id="GO:0016787">
    <property type="term" value="F:hydrolase activity"/>
    <property type="evidence" value="ECO:0007669"/>
    <property type="project" value="UniProtKB-KW"/>
</dbReference>
<dbReference type="InterPro" id="IPR023198">
    <property type="entry name" value="PGP-like_dom2"/>
</dbReference>
<dbReference type="KEGG" id="dor:Desor_0505"/>
<dbReference type="EMBL" id="CP003108">
    <property type="protein sequence ID" value="AET66207.1"/>
    <property type="molecule type" value="Genomic_DNA"/>
</dbReference>
<reference evidence="2 3" key="2">
    <citation type="journal article" date="2012" name="J. Bacteriol.">
        <title>Complete genome sequences of Desulfosporosinus orientis DSM765T, Desulfosporosinus youngiae DSM17734T, Desulfosporosinus meridiei DSM13257T, and Desulfosporosinus acidiphilus DSM22704T.</title>
        <authorList>
            <person name="Pester M."/>
            <person name="Brambilla E."/>
            <person name="Alazard D."/>
            <person name="Rattei T."/>
            <person name="Weinmaier T."/>
            <person name="Han J."/>
            <person name="Lucas S."/>
            <person name="Lapidus A."/>
            <person name="Cheng J.F."/>
            <person name="Goodwin L."/>
            <person name="Pitluck S."/>
            <person name="Peters L."/>
            <person name="Ovchinnikova G."/>
            <person name="Teshima H."/>
            <person name="Detter J.C."/>
            <person name="Han C.S."/>
            <person name="Tapia R."/>
            <person name="Land M.L."/>
            <person name="Hauser L."/>
            <person name="Kyrpides N.C."/>
            <person name="Ivanova N.N."/>
            <person name="Pagani I."/>
            <person name="Huntmann M."/>
            <person name="Wei C.L."/>
            <person name="Davenport K.W."/>
            <person name="Daligault H."/>
            <person name="Chain P.S."/>
            <person name="Chen A."/>
            <person name="Mavromatis K."/>
            <person name="Markowitz V."/>
            <person name="Szeto E."/>
            <person name="Mikhailova N."/>
            <person name="Pati A."/>
            <person name="Wagner M."/>
            <person name="Woyke T."/>
            <person name="Ollivier B."/>
            <person name="Klenk H.P."/>
            <person name="Spring S."/>
            <person name="Loy A."/>
        </authorList>
    </citation>
    <scope>NUCLEOTIDE SEQUENCE [LARGE SCALE GENOMIC DNA]</scope>
    <source>
        <strain evidence="3">ATCC 19365 / DSM 765 / NCIMB 8382 / VKM B-1628</strain>
    </source>
</reference>
<dbReference type="Pfam" id="PF00702">
    <property type="entry name" value="Hydrolase"/>
    <property type="match status" value="1"/>
</dbReference>
<reference evidence="3" key="1">
    <citation type="submission" date="2011-11" db="EMBL/GenBank/DDBJ databases">
        <title>Complete sequence of Desulfosporosinus orientis DSM 765.</title>
        <authorList>
            <person name="Lucas S."/>
            <person name="Han J."/>
            <person name="Lapidus A."/>
            <person name="Cheng J.-F."/>
            <person name="Goodwin L."/>
            <person name="Pitluck S."/>
            <person name="Peters L."/>
            <person name="Ovchinnikova G."/>
            <person name="Teshima H."/>
            <person name="Detter J.C."/>
            <person name="Han C."/>
            <person name="Tapia R."/>
            <person name="Land M."/>
            <person name="Hauser L."/>
            <person name="Kyrpides N."/>
            <person name="Ivanova N."/>
            <person name="Pagani I."/>
            <person name="Pester M."/>
            <person name="Spring S."/>
            <person name="Ollivier B."/>
            <person name="Rattei T."/>
            <person name="Klenk H.-P."/>
            <person name="Wagner M."/>
            <person name="Loy A."/>
            <person name="Woyke T."/>
        </authorList>
    </citation>
    <scope>NUCLEOTIDE SEQUENCE [LARGE SCALE GENOMIC DNA]</scope>
    <source>
        <strain evidence="3">ATCC 19365 / DSM 765 / NCIMB 8382 / VKM B-1628</strain>
    </source>
</reference>
<dbReference type="HOGENOM" id="CLU_045011_8_0_9"/>
<keyword evidence="1 2" id="KW-0378">Hydrolase</keyword>
<dbReference type="PRINTS" id="PR00413">
    <property type="entry name" value="HADHALOGNASE"/>
</dbReference>
<dbReference type="PANTHER" id="PTHR43316:SF3">
    <property type="entry name" value="HALOACID DEHALOGENASE, TYPE II (AFU_ORTHOLOGUE AFUA_2G07750)-RELATED"/>
    <property type="match status" value="1"/>
</dbReference>
<dbReference type="InterPro" id="IPR036412">
    <property type="entry name" value="HAD-like_sf"/>
</dbReference>
<protein>
    <submittedName>
        <fullName evidence="2">Putative HAD superfamily hydrolase</fullName>
    </submittedName>
</protein>
<dbReference type="eggNOG" id="COG1011">
    <property type="taxonomic scope" value="Bacteria"/>
</dbReference>
<dbReference type="STRING" id="768706.Desor_0505"/>
<dbReference type="CDD" id="cd01427">
    <property type="entry name" value="HAD_like"/>
    <property type="match status" value="1"/>
</dbReference>
<accession>G7WA69</accession>
<dbReference type="PATRIC" id="fig|768706.3.peg.475"/>
<name>G7WA69_DESOD</name>
<dbReference type="RefSeq" id="WP_014183033.1">
    <property type="nucleotide sequence ID" value="NC_016584.1"/>
</dbReference>
<keyword evidence="3" id="KW-1185">Reference proteome</keyword>